<dbReference type="PANTHER" id="PTHR45663:SF11">
    <property type="entry name" value="GEO12009P1"/>
    <property type="match status" value="1"/>
</dbReference>
<feature type="site" description="Contributes to redox potential value" evidence="7">
    <location>
        <position position="23"/>
    </location>
</feature>
<dbReference type="CDD" id="cd02947">
    <property type="entry name" value="TRX_family"/>
    <property type="match status" value="1"/>
</dbReference>
<dbReference type="RefSeq" id="WP_151666942.1">
    <property type="nucleotide sequence ID" value="NZ_WBVO01000003.1"/>
</dbReference>
<dbReference type="InterPro" id="IPR013766">
    <property type="entry name" value="Thioredoxin_domain"/>
</dbReference>
<keyword evidence="5 8" id="KW-0676">Redox-active center</keyword>
<evidence type="ECO:0000256" key="4">
    <source>
        <dbReference type="ARBA" id="ARBA00023157"/>
    </source>
</evidence>
<evidence type="ECO:0000256" key="7">
    <source>
        <dbReference type="PIRSR" id="PIRSR000077-1"/>
    </source>
</evidence>
<dbReference type="NCBIfam" id="TIGR01068">
    <property type="entry name" value="thioredoxin"/>
    <property type="match status" value="1"/>
</dbReference>
<dbReference type="GO" id="GO:0005829">
    <property type="term" value="C:cytosol"/>
    <property type="evidence" value="ECO:0007669"/>
    <property type="project" value="TreeGrafter"/>
</dbReference>
<evidence type="ECO:0000313" key="10">
    <source>
        <dbReference type="EMBL" id="KAB2813740.1"/>
    </source>
</evidence>
<dbReference type="OrthoDB" id="9790390at2"/>
<protein>
    <recommendedName>
        <fullName evidence="6">Thioredoxin</fullName>
    </recommendedName>
</protein>
<dbReference type="PROSITE" id="PS51352">
    <property type="entry name" value="THIOREDOXIN_2"/>
    <property type="match status" value="1"/>
</dbReference>
<dbReference type="GO" id="GO:0015035">
    <property type="term" value="F:protein-disulfide reductase activity"/>
    <property type="evidence" value="ECO:0007669"/>
    <property type="project" value="UniProtKB-UniRule"/>
</dbReference>
<dbReference type="EMBL" id="WBVO01000003">
    <property type="protein sequence ID" value="KAB2813740.1"/>
    <property type="molecule type" value="Genomic_DNA"/>
</dbReference>
<evidence type="ECO:0000256" key="8">
    <source>
        <dbReference type="PIRSR" id="PIRSR000077-4"/>
    </source>
</evidence>
<dbReference type="PANTHER" id="PTHR45663">
    <property type="entry name" value="GEO12009P1"/>
    <property type="match status" value="1"/>
</dbReference>
<dbReference type="InterPro" id="IPR005746">
    <property type="entry name" value="Thioredoxin"/>
</dbReference>
<dbReference type="Proteomes" id="UP000468650">
    <property type="component" value="Unassembled WGS sequence"/>
</dbReference>
<evidence type="ECO:0000313" key="11">
    <source>
        <dbReference type="Proteomes" id="UP000468650"/>
    </source>
</evidence>
<dbReference type="PIRSF" id="PIRSF000077">
    <property type="entry name" value="Thioredoxin"/>
    <property type="match status" value="1"/>
</dbReference>
<name>A0A6N6RKQ7_9FLAO</name>
<evidence type="ECO:0000256" key="6">
    <source>
        <dbReference type="NCBIfam" id="TIGR01068"/>
    </source>
</evidence>
<evidence type="ECO:0000256" key="3">
    <source>
        <dbReference type="ARBA" id="ARBA00022982"/>
    </source>
</evidence>
<dbReference type="PRINTS" id="PR00421">
    <property type="entry name" value="THIOREDOXIN"/>
</dbReference>
<gene>
    <name evidence="10" type="primary">trxA</name>
    <name evidence="10" type="ORF">F8C67_06160</name>
</gene>
<reference evidence="10 11" key="1">
    <citation type="submission" date="2019-09" db="EMBL/GenBank/DDBJ databases">
        <title>Genomes of family Cryomorphaceae.</title>
        <authorList>
            <person name="Bowman J.P."/>
        </authorList>
    </citation>
    <scope>NUCLEOTIDE SEQUENCE [LARGE SCALE GENOMIC DNA]</scope>
    <source>
        <strain evidence="10 11">LMG 25704</strain>
    </source>
</reference>
<keyword evidence="2" id="KW-0813">Transport</keyword>
<dbReference type="Gene3D" id="3.40.30.10">
    <property type="entry name" value="Glutaredoxin"/>
    <property type="match status" value="1"/>
</dbReference>
<dbReference type="InterPro" id="IPR036249">
    <property type="entry name" value="Thioredoxin-like_sf"/>
</dbReference>
<feature type="disulfide bond" description="Redox-active" evidence="8">
    <location>
        <begin position="22"/>
        <end position="25"/>
    </location>
</feature>
<organism evidence="10 11">
    <name type="scientific">Phaeocystidibacter luteus</name>
    <dbReference type="NCBI Taxonomy" id="911197"/>
    <lineage>
        <taxon>Bacteria</taxon>
        <taxon>Pseudomonadati</taxon>
        <taxon>Bacteroidota</taxon>
        <taxon>Flavobacteriia</taxon>
        <taxon>Flavobacteriales</taxon>
        <taxon>Phaeocystidibacteraceae</taxon>
        <taxon>Phaeocystidibacter</taxon>
    </lineage>
</organism>
<feature type="domain" description="Thioredoxin" evidence="9">
    <location>
        <begin position="1"/>
        <end position="98"/>
    </location>
</feature>
<dbReference type="Pfam" id="PF00085">
    <property type="entry name" value="Thioredoxin"/>
    <property type="match status" value="1"/>
</dbReference>
<comment type="caution">
    <text evidence="10">The sequence shown here is derived from an EMBL/GenBank/DDBJ whole genome shotgun (WGS) entry which is preliminary data.</text>
</comment>
<proteinExistence type="inferred from homology"/>
<feature type="site" description="Contributes to redox potential value" evidence="7">
    <location>
        <position position="24"/>
    </location>
</feature>
<dbReference type="SUPFAM" id="SSF52833">
    <property type="entry name" value="Thioredoxin-like"/>
    <property type="match status" value="1"/>
</dbReference>
<evidence type="ECO:0000259" key="9">
    <source>
        <dbReference type="PROSITE" id="PS51352"/>
    </source>
</evidence>
<feature type="active site" description="Nucleophile" evidence="7">
    <location>
        <position position="25"/>
    </location>
</feature>
<keyword evidence="4 8" id="KW-1015">Disulfide bond</keyword>
<comment type="similarity">
    <text evidence="1">Belongs to the thioredoxin family.</text>
</comment>
<accession>A0A6N6RKQ7</accession>
<evidence type="ECO:0000256" key="1">
    <source>
        <dbReference type="ARBA" id="ARBA00008987"/>
    </source>
</evidence>
<dbReference type="AlphaFoldDB" id="A0A6N6RKQ7"/>
<feature type="active site" description="Nucleophile" evidence="7">
    <location>
        <position position="22"/>
    </location>
</feature>
<evidence type="ECO:0000256" key="5">
    <source>
        <dbReference type="ARBA" id="ARBA00023284"/>
    </source>
</evidence>
<dbReference type="GO" id="GO:0045454">
    <property type="term" value="P:cell redox homeostasis"/>
    <property type="evidence" value="ECO:0007669"/>
    <property type="project" value="TreeGrafter"/>
</dbReference>
<keyword evidence="11" id="KW-1185">Reference proteome</keyword>
<keyword evidence="3" id="KW-0249">Electron transport</keyword>
<feature type="site" description="Deprotonates C-terminal active site Cys" evidence="7">
    <location>
        <position position="16"/>
    </location>
</feature>
<evidence type="ECO:0000256" key="2">
    <source>
        <dbReference type="ARBA" id="ARBA00022448"/>
    </source>
</evidence>
<sequence length="99" mass="11205">MSKFGELVREGNVLVDFHATWCQPCKILGPILQELAREWEGKVRIIKIDIDKNPAIAQKLAVQGVPTMIFYSNGEQKWRRSGALPKHVIKGELEGFLDC</sequence>